<sequence length="51" mass="5426">YTKSADLVAGQYQNVGKGKIILVVYPSAIGMQATLSVGGITIVNDMPIPWF</sequence>
<protein>
    <submittedName>
        <fullName evidence="1">Uncharacterized protein</fullName>
    </submittedName>
</protein>
<reference evidence="1" key="1">
    <citation type="journal article" date="2014" name="Front. Microbiol.">
        <title>High frequency of phylogenetically diverse reductive dehalogenase-homologous genes in deep subseafloor sedimentary metagenomes.</title>
        <authorList>
            <person name="Kawai M."/>
            <person name="Futagami T."/>
            <person name="Toyoda A."/>
            <person name="Takaki Y."/>
            <person name="Nishi S."/>
            <person name="Hori S."/>
            <person name="Arai W."/>
            <person name="Tsubouchi T."/>
            <person name="Morono Y."/>
            <person name="Uchiyama I."/>
            <person name="Ito T."/>
            <person name="Fujiyama A."/>
            <person name="Inagaki F."/>
            <person name="Takami H."/>
        </authorList>
    </citation>
    <scope>NUCLEOTIDE SEQUENCE</scope>
    <source>
        <strain evidence="1">Expedition CK06-06</strain>
    </source>
</reference>
<dbReference type="AlphaFoldDB" id="X1MK24"/>
<organism evidence="1">
    <name type="scientific">marine sediment metagenome</name>
    <dbReference type="NCBI Taxonomy" id="412755"/>
    <lineage>
        <taxon>unclassified sequences</taxon>
        <taxon>metagenomes</taxon>
        <taxon>ecological metagenomes</taxon>
    </lineage>
</organism>
<gene>
    <name evidence="1" type="ORF">S06H3_25179</name>
</gene>
<comment type="caution">
    <text evidence="1">The sequence shown here is derived from an EMBL/GenBank/DDBJ whole genome shotgun (WGS) entry which is preliminary data.</text>
</comment>
<dbReference type="EMBL" id="BARV01014408">
    <property type="protein sequence ID" value="GAI31628.1"/>
    <property type="molecule type" value="Genomic_DNA"/>
</dbReference>
<name>X1MK24_9ZZZZ</name>
<accession>X1MK24</accession>
<feature type="non-terminal residue" evidence="1">
    <location>
        <position position="51"/>
    </location>
</feature>
<proteinExistence type="predicted"/>
<feature type="non-terminal residue" evidence="1">
    <location>
        <position position="1"/>
    </location>
</feature>
<evidence type="ECO:0000313" key="1">
    <source>
        <dbReference type="EMBL" id="GAI31628.1"/>
    </source>
</evidence>